<proteinExistence type="predicted"/>
<evidence type="ECO:0000256" key="1">
    <source>
        <dbReference type="SAM" id="MobiDB-lite"/>
    </source>
</evidence>
<feature type="region of interest" description="Disordered" evidence="1">
    <location>
        <begin position="14"/>
        <end position="34"/>
    </location>
</feature>
<sequence length="83" mass="9018">MSRATDAQWKAHLATARRQRATVNQPNSVRANPPLVAENRPTIKRGQVDIEENVEGSSSHVGGEILYASAVDAKSPKNKIAKK</sequence>
<keyword evidence="3" id="KW-1185">Reference proteome</keyword>
<accession>A0A392S3D8</accession>
<dbReference type="AlphaFoldDB" id="A0A392S3D8"/>
<protein>
    <submittedName>
        <fullName evidence="2">Uncharacterized protein</fullName>
    </submittedName>
</protein>
<dbReference type="EMBL" id="LXQA010317206">
    <property type="protein sequence ID" value="MCI43423.1"/>
    <property type="molecule type" value="Genomic_DNA"/>
</dbReference>
<name>A0A392S3D8_9FABA</name>
<dbReference type="Proteomes" id="UP000265520">
    <property type="component" value="Unassembled WGS sequence"/>
</dbReference>
<evidence type="ECO:0000313" key="2">
    <source>
        <dbReference type="EMBL" id="MCI43423.1"/>
    </source>
</evidence>
<evidence type="ECO:0000313" key="3">
    <source>
        <dbReference type="Proteomes" id="UP000265520"/>
    </source>
</evidence>
<organism evidence="2 3">
    <name type="scientific">Trifolium medium</name>
    <dbReference type="NCBI Taxonomy" id="97028"/>
    <lineage>
        <taxon>Eukaryota</taxon>
        <taxon>Viridiplantae</taxon>
        <taxon>Streptophyta</taxon>
        <taxon>Embryophyta</taxon>
        <taxon>Tracheophyta</taxon>
        <taxon>Spermatophyta</taxon>
        <taxon>Magnoliopsida</taxon>
        <taxon>eudicotyledons</taxon>
        <taxon>Gunneridae</taxon>
        <taxon>Pentapetalae</taxon>
        <taxon>rosids</taxon>
        <taxon>fabids</taxon>
        <taxon>Fabales</taxon>
        <taxon>Fabaceae</taxon>
        <taxon>Papilionoideae</taxon>
        <taxon>50 kb inversion clade</taxon>
        <taxon>NPAAA clade</taxon>
        <taxon>Hologalegina</taxon>
        <taxon>IRL clade</taxon>
        <taxon>Trifolieae</taxon>
        <taxon>Trifolium</taxon>
    </lineage>
</organism>
<feature type="compositionally biased region" description="Polar residues" evidence="1">
    <location>
        <begin position="21"/>
        <end position="30"/>
    </location>
</feature>
<reference evidence="2 3" key="1">
    <citation type="journal article" date="2018" name="Front. Plant Sci.">
        <title>Red Clover (Trifolium pratense) and Zigzag Clover (T. medium) - A Picture of Genomic Similarities and Differences.</title>
        <authorList>
            <person name="Dluhosova J."/>
            <person name="Istvanek J."/>
            <person name="Nedelnik J."/>
            <person name="Repkova J."/>
        </authorList>
    </citation>
    <scope>NUCLEOTIDE SEQUENCE [LARGE SCALE GENOMIC DNA]</scope>
    <source>
        <strain evidence="3">cv. 10/8</strain>
        <tissue evidence="2">Leaf</tissue>
    </source>
</reference>
<comment type="caution">
    <text evidence="2">The sequence shown here is derived from an EMBL/GenBank/DDBJ whole genome shotgun (WGS) entry which is preliminary data.</text>
</comment>